<accession>A0A317XWE3</accession>
<dbReference type="InterPro" id="IPR000271">
    <property type="entry name" value="Ribosomal_bL34"/>
</dbReference>
<comment type="similarity">
    <text evidence="1">Belongs to the bacterial ribosomal protein bL34 family.</text>
</comment>
<dbReference type="NCBIfam" id="TIGR01030">
    <property type="entry name" value="rpmH_bact"/>
    <property type="match status" value="1"/>
</dbReference>
<dbReference type="Proteomes" id="UP000246740">
    <property type="component" value="Unassembled WGS sequence"/>
</dbReference>
<keyword evidence="7" id="KW-1185">Reference proteome</keyword>
<dbReference type="Pfam" id="PF00468">
    <property type="entry name" value="Ribosomal_L34"/>
    <property type="match status" value="1"/>
</dbReference>
<evidence type="ECO:0000256" key="5">
    <source>
        <dbReference type="SAM" id="MobiDB-lite"/>
    </source>
</evidence>
<gene>
    <name evidence="6" type="ORF">BCV70DRAFT_199088</name>
</gene>
<dbReference type="GO" id="GO:0006412">
    <property type="term" value="P:translation"/>
    <property type="evidence" value="ECO:0007669"/>
    <property type="project" value="InterPro"/>
</dbReference>
<dbReference type="GO" id="GO:0003735">
    <property type="term" value="F:structural constituent of ribosome"/>
    <property type="evidence" value="ECO:0007669"/>
    <property type="project" value="InterPro"/>
</dbReference>
<dbReference type="EMBL" id="KZ819190">
    <property type="protein sequence ID" value="PWZ01649.1"/>
    <property type="molecule type" value="Genomic_DNA"/>
</dbReference>
<evidence type="ECO:0000256" key="4">
    <source>
        <dbReference type="ARBA" id="ARBA00035274"/>
    </source>
</evidence>
<evidence type="ECO:0000256" key="3">
    <source>
        <dbReference type="ARBA" id="ARBA00023274"/>
    </source>
</evidence>
<evidence type="ECO:0000256" key="1">
    <source>
        <dbReference type="ARBA" id="ARBA00010111"/>
    </source>
</evidence>
<dbReference type="OrthoDB" id="431691at2759"/>
<protein>
    <recommendedName>
        <fullName evidence="4">Large ribosomal subunit protein bL34m</fullName>
    </recommendedName>
</protein>
<dbReference type="STRING" id="1882483.A0A317XWE3"/>
<reference evidence="6 7" key="1">
    <citation type="journal article" date="2018" name="Mol. Biol. Evol.">
        <title>Broad Genomic Sampling Reveals a Smut Pathogenic Ancestry of the Fungal Clade Ustilaginomycotina.</title>
        <authorList>
            <person name="Kijpornyongpan T."/>
            <person name="Mondo S.J."/>
            <person name="Barry K."/>
            <person name="Sandor L."/>
            <person name="Lee J."/>
            <person name="Lipzen A."/>
            <person name="Pangilinan J."/>
            <person name="LaButti K."/>
            <person name="Hainaut M."/>
            <person name="Henrissat B."/>
            <person name="Grigoriev I.V."/>
            <person name="Spatafora J.W."/>
            <person name="Aime M.C."/>
        </authorList>
    </citation>
    <scope>NUCLEOTIDE SEQUENCE [LARGE SCALE GENOMIC DNA]</scope>
    <source>
        <strain evidence="6 7">MCA 3645</strain>
    </source>
</reference>
<evidence type="ECO:0000313" key="7">
    <source>
        <dbReference type="Proteomes" id="UP000246740"/>
    </source>
</evidence>
<dbReference type="HAMAP" id="MF_00391">
    <property type="entry name" value="Ribosomal_bL34"/>
    <property type="match status" value="1"/>
</dbReference>
<keyword evidence="3" id="KW-0687">Ribonucleoprotein</keyword>
<dbReference type="FunFam" id="1.10.287.3980:FF:000001">
    <property type="entry name" value="Mitochondrial ribosomal protein L34"/>
    <property type="match status" value="1"/>
</dbReference>
<proteinExistence type="inferred from homology"/>
<dbReference type="AlphaFoldDB" id="A0A317XWE3"/>
<feature type="region of interest" description="Disordered" evidence="5">
    <location>
        <begin position="17"/>
        <end position="36"/>
    </location>
</feature>
<dbReference type="Gene3D" id="1.10.287.3980">
    <property type="match status" value="1"/>
</dbReference>
<organism evidence="6 7">
    <name type="scientific">Testicularia cyperi</name>
    <dbReference type="NCBI Taxonomy" id="1882483"/>
    <lineage>
        <taxon>Eukaryota</taxon>
        <taxon>Fungi</taxon>
        <taxon>Dikarya</taxon>
        <taxon>Basidiomycota</taxon>
        <taxon>Ustilaginomycotina</taxon>
        <taxon>Ustilaginomycetes</taxon>
        <taxon>Ustilaginales</taxon>
        <taxon>Anthracoideaceae</taxon>
        <taxon>Testicularia</taxon>
    </lineage>
</organism>
<feature type="compositionally biased region" description="Low complexity" evidence="5">
    <location>
        <begin position="23"/>
        <end position="36"/>
    </location>
</feature>
<dbReference type="PANTHER" id="PTHR14503">
    <property type="entry name" value="MITOCHONDRIAL RIBOSOMAL PROTEIN 34 FAMILY MEMBER"/>
    <property type="match status" value="1"/>
</dbReference>
<evidence type="ECO:0000313" key="6">
    <source>
        <dbReference type="EMBL" id="PWZ01649.1"/>
    </source>
</evidence>
<dbReference type="GO" id="GO:0005762">
    <property type="term" value="C:mitochondrial large ribosomal subunit"/>
    <property type="evidence" value="ECO:0007669"/>
    <property type="project" value="TreeGrafter"/>
</dbReference>
<keyword evidence="2" id="KW-0689">Ribosomal protein</keyword>
<dbReference type="PANTHER" id="PTHR14503:SF4">
    <property type="entry name" value="LARGE RIBOSOMAL SUBUNIT PROTEIN BL34M"/>
    <property type="match status" value="1"/>
</dbReference>
<sequence>MPRISPRALGSIIRSVPVPVPAPASSSSSSASLCKTTSEAATQSSAALKAARPAPLPTRLFQSTTSRSISPILSSLLLSSSSSSSPSSSLLSKSSLPFGPMSASVSASATGFGATGQIRCVTYGSEYQPSQRIRKRRHGFLARNKTKNGRKTLMRRRFRGKAKLSH</sequence>
<dbReference type="InParanoid" id="A0A317XWE3"/>
<evidence type="ECO:0000256" key="2">
    <source>
        <dbReference type="ARBA" id="ARBA00022980"/>
    </source>
</evidence>
<name>A0A317XWE3_9BASI</name>